<dbReference type="SUPFAM" id="SSF53474">
    <property type="entry name" value="alpha/beta-Hydrolases"/>
    <property type="match status" value="1"/>
</dbReference>
<dbReference type="Proteomes" id="UP001231166">
    <property type="component" value="Chromosome"/>
</dbReference>
<keyword evidence="1" id="KW-0812">Transmembrane</keyword>
<feature type="domain" description="AB hydrolase-1" evidence="2">
    <location>
        <begin position="29"/>
        <end position="257"/>
    </location>
</feature>
<dbReference type="EMBL" id="CP130953">
    <property type="protein sequence ID" value="WLF44366.1"/>
    <property type="molecule type" value="Genomic_DNA"/>
</dbReference>
<sequence length="327" mass="35365">MSGETMTVNEQYLDISGRQVRVRVHGEGPPLLLINGLGANVAMWGPLLPHLEDFQVITFDAPGVGRSQAPYLPYSLSYIADVASQVLDALGHESADVLGYSLGGAVAQQLARQAPERVRRLALVSATCGAGAVPGSMLALMAVMTPARHHSKVAYRATMKLVNLAPKEKNSIALKELMADWHHGAAPTMRGYTLQMMAMSRFNSLPWLPTVAHPTLVLSGSGDRIIPMANGAILAGYLPNARLRIFEGWGHYMLHDDASGAGNAIAEFFGADHHDESSAWTGAQVVTPEQMAGMVRSAPWSAYPYQYANALVRWRYPLEKERGGHGR</sequence>
<evidence type="ECO:0000313" key="6">
    <source>
        <dbReference type="Proteomes" id="UP001231166"/>
    </source>
</evidence>
<evidence type="ECO:0000313" key="3">
    <source>
        <dbReference type="EMBL" id="MCZ4588239.1"/>
    </source>
</evidence>
<accession>A0AAX3Y5N5</accession>
<evidence type="ECO:0000259" key="2">
    <source>
        <dbReference type="Pfam" id="PF00561"/>
    </source>
</evidence>
<dbReference type="AlphaFoldDB" id="A0AAX3Y5N5"/>
<organism evidence="4 6">
    <name type="scientific">Rhodococcus opacus</name>
    <name type="common">Nocardia opaca</name>
    <dbReference type="NCBI Taxonomy" id="37919"/>
    <lineage>
        <taxon>Bacteria</taxon>
        <taxon>Bacillati</taxon>
        <taxon>Actinomycetota</taxon>
        <taxon>Actinomycetes</taxon>
        <taxon>Mycobacteriales</taxon>
        <taxon>Nocardiaceae</taxon>
        <taxon>Rhodococcus</taxon>
    </lineage>
</organism>
<dbReference type="EMBL" id="JAPWIS010000021">
    <property type="protein sequence ID" value="MCZ4588239.1"/>
    <property type="molecule type" value="Genomic_DNA"/>
</dbReference>
<feature type="transmembrane region" description="Helical" evidence="1">
    <location>
        <begin position="121"/>
        <end position="144"/>
    </location>
</feature>
<evidence type="ECO:0000313" key="4">
    <source>
        <dbReference type="EMBL" id="WLF44366.1"/>
    </source>
</evidence>
<protein>
    <submittedName>
        <fullName evidence="4">Alpha/beta hydrolase</fullName>
    </submittedName>
</protein>
<dbReference type="PANTHER" id="PTHR43433:SF5">
    <property type="entry name" value="AB HYDROLASE-1 DOMAIN-CONTAINING PROTEIN"/>
    <property type="match status" value="1"/>
</dbReference>
<gene>
    <name evidence="3" type="ORF">O4328_31970</name>
    <name evidence="4" type="ORF">Q5707_20530</name>
</gene>
<evidence type="ECO:0000256" key="1">
    <source>
        <dbReference type="SAM" id="Phobius"/>
    </source>
</evidence>
<dbReference type="GO" id="GO:0046503">
    <property type="term" value="P:glycerolipid catabolic process"/>
    <property type="evidence" value="ECO:0007669"/>
    <property type="project" value="TreeGrafter"/>
</dbReference>
<keyword evidence="5" id="KW-1185">Reference proteome</keyword>
<dbReference type="Pfam" id="PF00561">
    <property type="entry name" value="Abhydrolase_1"/>
    <property type="match status" value="1"/>
</dbReference>
<evidence type="ECO:0000313" key="5">
    <source>
        <dbReference type="Proteomes" id="UP001066327"/>
    </source>
</evidence>
<dbReference type="PANTHER" id="PTHR43433">
    <property type="entry name" value="HYDROLASE, ALPHA/BETA FOLD FAMILY PROTEIN"/>
    <property type="match status" value="1"/>
</dbReference>
<dbReference type="InterPro" id="IPR000073">
    <property type="entry name" value="AB_hydrolase_1"/>
</dbReference>
<reference evidence="4" key="2">
    <citation type="submission" date="2023-07" db="EMBL/GenBank/DDBJ databases">
        <title>Genomic analysis of Rhodococcus opacus VOC-14 with glycol ethers degradation activity.</title>
        <authorList>
            <person name="Narkevich D.A."/>
            <person name="Hlushen A.M."/>
            <person name="Akhremchuk A.E."/>
            <person name="Sikolenko M.A."/>
            <person name="Valentovich L.N."/>
        </authorList>
    </citation>
    <scope>NUCLEOTIDE SEQUENCE</scope>
    <source>
        <strain evidence="4">VOC-14</strain>
    </source>
</reference>
<dbReference type="GO" id="GO:0004806">
    <property type="term" value="F:triacylglycerol lipase activity"/>
    <property type="evidence" value="ECO:0007669"/>
    <property type="project" value="TreeGrafter"/>
</dbReference>
<dbReference type="InterPro" id="IPR029058">
    <property type="entry name" value="AB_hydrolase_fold"/>
</dbReference>
<dbReference type="InterPro" id="IPR050471">
    <property type="entry name" value="AB_hydrolase"/>
</dbReference>
<dbReference type="Gene3D" id="3.40.50.1820">
    <property type="entry name" value="alpha/beta hydrolase"/>
    <property type="match status" value="1"/>
</dbReference>
<proteinExistence type="predicted"/>
<dbReference type="PRINTS" id="PR00111">
    <property type="entry name" value="ABHYDROLASE"/>
</dbReference>
<keyword evidence="1" id="KW-1133">Transmembrane helix</keyword>
<dbReference type="Proteomes" id="UP001066327">
    <property type="component" value="Unassembled WGS sequence"/>
</dbReference>
<keyword evidence="1" id="KW-0472">Membrane</keyword>
<keyword evidence="4" id="KW-0378">Hydrolase</keyword>
<name>A0AAX3Y5N5_RHOOP</name>
<dbReference type="RefSeq" id="WP_182624937.1">
    <property type="nucleotide sequence ID" value="NZ_CP130953.1"/>
</dbReference>
<reference evidence="3" key="1">
    <citation type="submission" date="2022-12" db="EMBL/GenBank/DDBJ databases">
        <authorList>
            <person name="Krivoruchko A.V."/>
            <person name="Elkin A."/>
        </authorList>
    </citation>
    <scope>NUCLEOTIDE SEQUENCE</scope>
    <source>
        <strain evidence="3">IEGM 249</strain>
    </source>
</reference>